<keyword evidence="5" id="KW-0444">Lipid biosynthesis</keyword>
<dbReference type="GO" id="GO:0016020">
    <property type="term" value="C:membrane"/>
    <property type="evidence" value="ECO:0007669"/>
    <property type="project" value="UniProtKB-SubCell"/>
</dbReference>
<sequence>MALYPLYGKQKLIFYYNVVSTTLWFCCLCRFLILLPLVGRKFLPAGIADFFHVVSVFPLIGWVLVTALVKTQHSWNDLWGLFDALRMVWMCYGVIFPHPKIAKHTSYSFLISSWCIQNLIDSFYHGFKTKTRTSPLWLFWLHHHHFYLTFFVSCVSEMILIFLSLGFVKSELHEWVLKACILAYVPVGYFLFGYLRNRQATKYDAFMEKRNRGRVQNQELPRVQQPSSAVDQSSR</sequence>
<comment type="caution">
    <text evidence="14">The sequence shown here is derived from an EMBL/GenBank/DDBJ whole genome shotgun (WGS) entry which is preliminary data.</text>
</comment>
<keyword evidence="8 13" id="KW-1133">Transmembrane helix</keyword>
<dbReference type="RefSeq" id="XP_025341217.1">
    <property type="nucleotide sequence ID" value="XM_025485752.1"/>
</dbReference>
<evidence type="ECO:0000313" key="14">
    <source>
        <dbReference type="EMBL" id="PVH20277.1"/>
    </source>
</evidence>
<feature type="transmembrane region" description="Helical" evidence="13">
    <location>
        <begin position="175"/>
        <end position="195"/>
    </location>
</feature>
<dbReference type="OrthoDB" id="46988at2759"/>
<feature type="transmembrane region" description="Helical" evidence="13">
    <location>
        <begin position="147"/>
        <end position="168"/>
    </location>
</feature>
<comment type="subcellular location">
    <subcellularLocation>
        <location evidence="1">Membrane</location>
        <topology evidence="1">Multi-pass membrane protein</topology>
    </subcellularLocation>
</comment>
<evidence type="ECO:0000256" key="7">
    <source>
        <dbReference type="ARBA" id="ARBA00022832"/>
    </source>
</evidence>
<evidence type="ECO:0000256" key="12">
    <source>
        <dbReference type="ARBA" id="ARBA00023239"/>
    </source>
</evidence>
<dbReference type="Proteomes" id="UP000244309">
    <property type="component" value="Unassembled WGS sequence"/>
</dbReference>
<dbReference type="EC" id="4.2.1.134" evidence="4"/>
<keyword evidence="12" id="KW-0456">Lyase</keyword>
<comment type="pathway">
    <text evidence="2">Lipid metabolism; fatty acid biosynthesis.</text>
</comment>
<feature type="transmembrane region" description="Helical" evidence="13">
    <location>
        <begin position="12"/>
        <end position="38"/>
    </location>
</feature>
<gene>
    <name evidence="14" type="ORF">CXQ85_002062</name>
</gene>
<dbReference type="VEuPathDB" id="FungiDB:CXQ85_002062"/>
<dbReference type="Pfam" id="PF04387">
    <property type="entry name" value="PTPLA"/>
    <property type="match status" value="1"/>
</dbReference>
<accession>A0A2V1APX0</accession>
<protein>
    <recommendedName>
        <fullName evidence="4">very-long-chain (3R)-3-hydroxyacyl-CoA dehydratase</fullName>
        <ecNumber evidence="4">4.2.1.134</ecNumber>
    </recommendedName>
</protein>
<dbReference type="GeneID" id="37007393"/>
<keyword evidence="10 13" id="KW-0472">Membrane</keyword>
<dbReference type="STRING" id="45357.A0A2V1APX0"/>
<keyword evidence="7" id="KW-0276">Fatty acid metabolism</keyword>
<evidence type="ECO:0000256" key="9">
    <source>
        <dbReference type="ARBA" id="ARBA00023098"/>
    </source>
</evidence>
<name>A0A2V1APX0_9ASCO</name>
<keyword evidence="11" id="KW-0275">Fatty acid biosynthesis</keyword>
<dbReference type="GO" id="GO:0006633">
    <property type="term" value="P:fatty acid biosynthetic process"/>
    <property type="evidence" value="ECO:0007669"/>
    <property type="project" value="UniProtKB-UniPathway"/>
</dbReference>
<feature type="transmembrane region" description="Helical" evidence="13">
    <location>
        <begin position="50"/>
        <end position="69"/>
    </location>
</feature>
<evidence type="ECO:0000256" key="10">
    <source>
        <dbReference type="ARBA" id="ARBA00023136"/>
    </source>
</evidence>
<proteinExistence type="inferred from homology"/>
<evidence type="ECO:0000256" key="6">
    <source>
        <dbReference type="ARBA" id="ARBA00022692"/>
    </source>
</evidence>
<dbReference type="GO" id="GO:0102158">
    <property type="term" value="F:very-long-chain (3R)-3-hydroxyacyl-CoA dehydratase activity"/>
    <property type="evidence" value="ECO:0007669"/>
    <property type="project" value="UniProtKB-EC"/>
</dbReference>
<dbReference type="AlphaFoldDB" id="A0A2V1APX0"/>
<evidence type="ECO:0000256" key="11">
    <source>
        <dbReference type="ARBA" id="ARBA00023160"/>
    </source>
</evidence>
<keyword evidence="6 13" id="KW-0812">Transmembrane</keyword>
<evidence type="ECO:0000256" key="8">
    <source>
        <dbReference type="ARBA" id="ARBA00022989"/>
    </source>
</evidence>
<evidence type="ECO:0000256" key="5">
    <source>
        <dbReference type="ARBA" id="ARBA00022516"/>
    </source>
</evidence>
<evidence type="ECO:0000256" key="1">
    <source>
        <dbReference type="ARBA" id="ARBA00004141"/>
    </source>
</evidence>
<keyword evidence="15" id="KW-1185">Reference proteome</keyword>
<comment type="similarity">
    <text evidence="3">Belongs to the very long-chain fatty acids dehydratase HACD family.</text>
</comment>
<dbReference type="UniPathway" id="UPA00094"/>
<dbReference type="InterPro" id="IPR007482">
    <property type="entry name" value="Tyr_Pase-like_PTPLA"/>
</dbReference>
<organism evidence="14 15">
    <name type="scientific">Candidozyma haemuli</name>
    <dbReference type="NCBI Taxonomy" id="45357"/>
    <lineage>
        <taxon>Eukaryota</taxon>
        <taxon>Fungi</taxon>
        <taxon>Dikarya</taxon>
        <taxon>Ascomycota</taxon>
        <taxon>Saccharomycotina</taxon>
        <taxon>Pichiomycetes</taxon>
        <taxon>Metschnikowiaceae</taxon>
        <taxon>Candidozyma</taxon>
    </lineage>
</organism>
<evidence type="ECO:0000313" key="15">
    <source>
        <dbReference type="Proteomes" id="UP000244309"/>
    </source>
</evidence>
<evidence type="ECO:0000256" key="13">
    <source>
        <dbReference type="SAM" id="Phobius"/>
    </source>
</evidence>
<reference evidence="14 15" key="1">
    <citation type="submission" date="2017-12" db="EMBL/GenBank/DDBJ databases">
        <title>Genome Sequence of a Multidrug-Resistant Candida haemulonii Isolate from a Patient with Chronic Leg Ulcers in Israel.</title>
        <authorList>
            <person name="Chow N.A."/>
            <person name="Gade L."/>
            <person name="Batra D."/>
            <person name="Rowe L.A."/>
            <person name="Ben-Ami R."/>
            <person name="Loparev V.N."/>
            <person name="Litvintseva A.P."/>
        </authorList>
    </citation>
    <scope>NUCLEOTIDE SEQUENCE [LARGE SCALE GENOMIC DNA]</scope>
    <source>
        <strain evidence="14 15">B11899</strain>
    </source>
</reference>
<evidence type="ECO:0000256" key="2">
    <source>
        <dbReference type="ARBA" id="ARBA00005194"/>
    </source>
</evidence>
<keyword evidence="9" id="KW-0443">Lipid metabolism</keyword>
<evidence type="ECO:0000256" key="4">
    <source>
        <dbReference type="ARBA" id="ARBA00013122"/>
    </source>
</evidence>
<dbReference type="EMBL" id="PKFO01000003">
    <property type="protein sequence ID" value="PVH20277.1"/>
    <property type="molecule type" value="Genomic_DNA"/>
</dbReference>
<evidence type="ECO:0000256" key="3">
    <source>
        <dbReference type="ARBA" id="ARBA00007811"/>
    </source>
</evidence>